<dbReference type="Proteomes" id="UP000207597">
    <property type="component" value="Segment"/>
</dbReference>
<dbReference type="EMBL" id="KP881332">
    <property type="protein sequence ID" value="AKA61423.1"/>
    <property type="molecule type" value="Genomic_DNA"/>
</dbReference>
<dbReference type="KEGG" id="vg:28802385"/>
<dbReference type="GeneID" id="28802385"/>
<evidence type="ECO:0000313" key="3">
    <source>
        <dbReference type="Proteomes" id="UP000207597"/>
    </source>
</evidence>
<proteinExistence type="predicted"/>
<organism evidence="2 3">
    <name type="scientific">Staphylococcus phage Stau2</name>
    <dbReference type="NCBI Taxonomy" id="1200862"/>
    <lineage>
        <taxon>Viruses</taxon>
        <taxon>Duplodnaviria</taxon>
        <taxon>Heunggongvirae</taxon>
        <taxon>Uroviricota</taxon>
        <taxon>Caudoviricetes</taxon>
        <taxon>Herelleviridae</taxon>
        <taxon>Twortvirinae</taxon>
        <taxon>Silviavirus</taxon>
        <taxon>Silviavirus stau2</taxon>
    </lineage>
</organism>
<evidence type="ECO:0000256" key="1">
    <source>
        <dbReference type="SAM" id="Coils"/>
    </source>
</evidence>
<reference evidence="2 3" key="1">
    <citation type="journal article" date="2016" name="Virus Genes">
        <title>Genomic analysis of Staphylococcus phage Stau2 isolated from medical specimen.</title>
        <authorList>
            <person name="Hsieh S.E."/>
            <person name="Tseng Y.H."/>
            <person name="Lo H.H."/>
            <person name="Chen S.T."/>
            <person name="Wu C.N."/>
        </authorList>
    </citation>
    <scope>NUCLEOTIDE SEQUENCE [LARGE SCALE GENOMIC DNA]</scope>
</reference>
<accession>A0A0U2A0W3</accession>
<keyword evidence="3" id="KW-1185">Reference proteome</keyword>
<keyword evidence="1" id="KW-0175">Coiled coil</keyword>
<protein>
    <submittedName>
        <fullName evidence="2">Uncharacterized protein</fullName>
    </submittedName>
</protein>
<evidence type="ECO:0000313" key="2">
    <source>
        <dbReference type="EMBL" id="AKA61423.1"/>
    </source>
</evidence>
<sequence>MMLMNKFTKSIINFVERHEIEDMINIFELQDVNKAIGDKAFYTIIDNILTLDNIEDRAIILTSLDKLLNTNRSSLVDYDSKNPNIRISYSTEEKGNTMQKVVEHLSNKLDNCLYQSYPNISKYSIIRSTAELLGDLSYIEDYYTGDDLTNIIKDTHLEYIHNIINSSEFDSITLLEQFELLEESYRLEEVKEKLEELEHSEKYTEIDLIKYLIKL</sequence>
<gene>
    <name evidence="2" type="ORF">Stau2_172</name>
</gene>
<name>A0A0U2A0W3_9CAUD</name>
<feature type="coiled-coil region" evidence="1">
    <location>
        <begin position="180"/>
        <end position="207"/>
    </location>
</feature>
<dbReference type="RefSeq" id="YP_009275929.1">
    <property type="nucleotide sequence ID" value="NC_030933.1"/>
</dbReference>